<dbReference type="Proteomes" id="UP000682877">
    <property type="component" value="Chromosome 1"/>
</dbReference>
<keyword evidence="1" id="KW-0472">Membrane</keyword>
<name>A0A8S1ZM79_ARAAE</name>
<feature type="transmembrane region" description="Helical" evidence="1">
    <location>
        <begin position="57"/>
        <end position="74"/>
    </location>
</feature>
<keyword evidence="1" id="KW-0812">Transmembrane</keyword>
<dbReference type="EMBL" id="LR999451">
    <property type="protein sequence ID" value="CAE5960495.1"/>
    <property type="molecule type" value="Genomic_DNA"/>
</dbReference>
<keyword evidence="3" id="KW-1185">Reference proteome</keyword>
<protein>
    <submittedName>
        <fullName evidence="2">Uncharacterized protein</fullName>
    </submittedName>
</protein>
<evidence type="ECO:0000313" key="3">
    <source>
        <dbReference type="Proteomes" id="UP000682877"/>
    </source>
</evidence>
<proteinExistence type="predicted"/>
<accession>A0A8S1ZM79</accession>
<organism evidence="2 3">
    <name type="scientific">Arabidopsis arenosa</name>
    <name type="common">Sand rock-cress</name>
    <name type="synonym">Cardaminopsis arenosa</name>
    <dbReference type="NCBI Taxonomy" id="38785"/>
    <lineage>
        <taxon>Eukaryota</taxon>
        <taxon>Viridiplantae</taxon>
        <taxon>Streptophyta</taxon>
        <taxon>Embryophyta</taxon>
        <taxon>Tracheophyta</taxon>
        <taxon>Spermatophyta</taxon>
        <taxon>Magnoliopsida</taxon>
        <taxon>eudicotyledons</taxon>
        <taxon>Gunneridae</taxon>
        <taxon>Pentapetalae</taxon>
        <taxon>rosids</taxon>
        <taxon>malvids</taxon>
        <taxon>Brassicales</taxon>
        <taxon>Brassicaceae</taxon>
        <taxon>Camelineae</taxon>
        <taxon>Arabidopsis</taxon>
    </lineage>
</organism>
<evidence type="ECO:0000313" key="2">
    <source>
        <dbReference type="EMBL" id="CAE5960495.1"/>
    </source>
</evidence>
<dbReference type="AlphaFoldDB" id="A0A8S1ZM79"/>
<feature type="transmembrane region" description="Helical" evidence="1">
    <location>
        <begin position="86"/>
        <end position="104"/>
    </location>
</feature>
<evidence type="ECO:0000256" key="1">
    <source>
        <dbReference type="SAM" id="Phobius"/>
    </source>
</evidence>
<sequence>MFLVHLPRLLTRSEAKFIKKVVKEVEKVLSTIQSGEGREDDCVKKVKTYNVPLALPWPWFGSVVGLIGAMLGLLTETVQKFASPAMFVLTGQAGSLVAILNRFADKSV</sequence>
<gene>
    <name evidence="2" type="ORF">AARE701A_LOCUS3926</name>
</gene>
<keyword evidence="1" id="KW-1133">Transmembrane helix</keyword>
<reference evidence="2" key="1">
    <citation type="submission" date="2021-01" db="EMBL/GenBank/DDBJ databases">
        <authorList>
            <person name="Bezrukov I."/>
        </authorList>
    </citation>
    <scope>NUCLEOTIDE SEQUENCE</scope>
</reference>